<sequence length="133" mass="14044">MVVAVLVILLALMIGVMVSWFRVPPPSAQAPSSEFSPEPSSEPSSPAPWPPALSSLLRRLRSPSPPAAPGSAPSTVPSPSPSPSLSPESLEGALAAQLASGAITRPQYLRAMEWVAFREEERHPMEPLEDGRG</sequence>
<feature type="region of interest" description="Disordered" evidence="1">
    <location>
        <begin position="26"/>
        <end position="91"/>
    </location>
</feature>
<feature type="compositionally biased region" description="Low complexity" evidence="1">
    <location>
        <begin position="29"/>
        <end position="44"/>
    </location>
</feature>
<reference evidence="2 3" key="1">
    <citation type="submission" date="2017-09" db="EMBL/GenBank/DDBJ databases">
        <authorList>
            <person name="Ehlers B."/>
            <person name="Leendertz F.H."/>
        </authorList>
    </citation>
    <scope>NUCLEOTIDE SEQUENCE [LARGE SCALE GENOMIC DNA]</scope>
    <source>
        <strain evidence="2 3">CGMCC 4.6857</strain>
    </source>
</reference>
<name>A0A285K1A2_9ACTN</name>
<protein>
    <submittedName>
        <fullName evidence="2">Uncharacterized protein</fullName>
    </submittedName>
</protein>
<accession>A0A285K1A2</accession>
<proteinExistence type="predicted"/>
<evidence type="ECO:0000313" key="3">
    <source>
        <dbReference type="Proteomes" id="UP000219612"/>
    </source>
</evidence>
<organism evidence="2 3">
    <name type="scientific">Paractinoplanes atraurantiacus</name>
    <dbReference type="NCBI Taxonomy" id="1036182"/>
    <lineage>
        <taxon>Bacteria</taxon>
        <taxon>Bacillati</taxon>
        <taxon>Actinomycetota</taxon>
        <taxon>Actinomycetes</taxon>
        <taxon>Micromonosporales</taxon>
        <taxon>Micromonosporaceae</taxon>
        <taxon>Paractinoplanes</taxon>
    </lineage>
</organism>
<evidence type="ECO:0000256" key="1">
    <source>
        <dbReference type="SAM" id="MobiDB-lite"/>
    </source>
</evidence>
<evidence type="ECO:0000313" key="2">
    <source>
        <dbReference type="EMBL" id="SNY66073.1"/>
    </source>
</evidence>
<dbReference type="AlphaFoldDB" id="A0A285K1A2"/>
<gene>
    <name evidence="2" type="ORF">SAMN05421748_12965</name>
</gene>
<dbReference type="OrthoDB" id="3298232at2"/>
<dbReference type="Proteomes" id="UP000219612">
    <property type="component" value="Unassembled WGS sequence"/>
</dbReference>
<dbReference type="EMBL" id="OBDY01000029">
    <property type="protein sequence ID" value="SNY66073.1"/>
    <property type="molecule type" value="Genomic_DNA"/>
</dbReference>
<keyword evidence="3" id="KW-1185">Reference proteome</keyword>